<keyword evidence="3" id="KW-0479">Metal-binding</keyword>
<proteinExistence type="predicted"/>
<evidence type="ECO:0000256" key="1">
    <source>
        <dbReference type="ARBA" id="ARBA00004123"/>
    </source>
</evidence>
<dbReference type="AlphaFoldDB" id="A0A0A1WF70"/>
<evidence type="ECO:0000256" key="6">
    <source>
        <dbReference type="ARBA" id="ARBA00023242"/>
    </source>
</evidence>
<sequence>MAAAALPTEELLYEEKPLYVPPLHELKEIIQSALAQNFENVTVEVGDCPDLTDPFYGLVSSGLGGSPLLLEIGGPPFLLPLVQRSKVYNVKEIAQKALPGKGKILAIGAGAGPFPLRNSNCEGIFNMAIDEEGNLKNGSYTAKVHGAEELCVLERIPDSDPRCALLLNLFISRGAPGPVVKVKCSKRTGEQNFVECIRKGLESHYKEQCVGMGGIFVLKKGAAHQHVMRDFSKTPLNTEEELNDWLKFYNMPAQLNALGTLITHENDLDLRLQHFHSFSKSNWGGHYHHDTTPEVAEYEAYLNVAERVVRVDRPLETHKVGRD</sequence>
<dbReference type="EMBL" id="GBXI01016740">
    <property type="protein sequence ID" value="JAC97551.1"/>
    <property type="molecule type" value="Transcribed_RNA"/>
</dbReference>
<dbReference type="CDD" id="cd17298">
    <property type="entry name" value="DUF1907"/>
    <property type="match status" value="1"/>
</dbReference>
<keyword evidence="6" id="KW-0539">Nucleus</keyword>
<keyword evidence="4 8" id="KW-0378">Hydrolase</keyword>
<reference evidence="8" key="1">
    <citation type="submission" date="2014-11" db="EMBL/GenBank/DDBJ databases">
        <authorList>
            <person name="Geib S."/>
        </authorList>
    </citation>
    <scope>NUCLEOTIDE SEQUENCE</scope>
</reference>
<keyword evidence="5" id="KW-0862">Zinc</keyword>
<dbReference type="PANTHER" id="PTHR13204:SF1">
    <property type="entry name" value="ESTER HYDROLASE C11ORF54"/>
    <property type="match status" value="1"/>
</dbReference>
<comment type="subunit">
    <text evidence="2">Monomer.</text>
</comment>
<evidence type="ECO:0000256" key="4">
    <source>
        <dbReference type="ARBA" id="ARBA00022801"/>
    </source>
</evidence>
<reference evidence="8" key="2">
    <citation type="journal article" date="2015" name="Gigascience">
        <title>Reconstructing a comprehensive transcriptome assembly of a white-pupal translocated strain of the pest fruit fly Bactrocera cucurbitae.</title>
        <authorList>
            <person name="Sim S.B."/>
            <person name="Calla B."/>
            <person name="Hall B."/>
            <person name="DeRego T."/>
            <person name="Geib S.M."/>
        </authorList>
    </citation>
    <scope>NUCLEOTIDE SEQUENCE</scope>
</reference>
<dbReference type="GO" id="GO:0008270">
    <property type="term" value="F:zinc ion binding"/>
    <property type="evidence" value="ECO:0007669"/>
    <property type="project" value="TreeGrafter"/>
</dbReference>
<evidence type="ECO:0000256" key="3">
    <source>
        <dbReference type="ARBA" id="ARBA00022723"/>
    </source>
</evidence>
<gene>
    <name evidence="8" type="primary">C11orf54</name>
    <name evidence="8" type="ORF">g.23847</name>
</gene>
<comment type="subcellular location">
    <subcellularLocation>
        <location evidence="1">Nucleus</location>
    </subcellularLocation>
</comment>
<dbReference type="GO" id="GO:0005634">
    <property type="term" value="C:nucleus"/>
    <property type="evidence" value="ECO:0007669"/>
    <property type="project" value="UniProtKB-SubCell"/>
</dbReference>
<dbReference type="PANTHER" id="PTHR13204">
    <property type="entry name" value="PTD012 PROTEIN"/>
    <property type="match status" value="1"/>
</dbReference>
<dbReference type="OrthoDB" id="5119241at2759"/>
<accession>A0A0A1WF70</accession>
<dbReference type="Pfam" id="PF08925">
    <property type="entry name" value="DUF1907"/>
    <property type="match status" value="1"/>
</dbReference>
<dbReference type="GO" id="GO:0016788">
    <property type="term" value="F:hydrolase activity, acting on ester bonds"/>
    <property type="evidence" value="ECO:0007669"/>
    <property type="project" value="TreeGrafter"/>
</dbReference>
<dbReference type="SMART" id="SM01168">
    <property type="entry name" value="DUF1907"/>
    <property type="match status" value="1"/>
</dbReference>
<name>A0A0A1WF70_ZEUCU</name>
<feature type="domain" description="DUF1907" evidence="7">
    <location>
        <begin position="29"/>
        <end position="311"/>
    </location>
</feature>
<evidence type="ECO:0000256" key="2">
    <source>
        <dbReference type="ARBA" id="ARBA00011245"/>
    </source>
</evidence>
<organism evidence="8">
    <name type="scientific">Zeugodacus cucurbitae</name>
    <name type="common">Melon fruit fly</name>
    <name type="synonym">Bactrocera cucurbitae</name>
    <dbReference type="NCBI Taxonomy" id="28588"/>
    <lineage>
        <taxon>Eukaryota</taxon>
        <taxon>Metazoa</taxon>
        <taxon>Ecdysozoa</taxon>
        <taxon>Arthropoda</taxon>
        <taxon>Hexapoda</taxon>
        <taxon>Insecta</taxon>
        <taxon>Pterygota</taxon>
        <taxon>Neoptera</taxon>
        <taxon>Endopterygota</taxon>
        <taxon>Diptera</taxon>
        <taxon>Brachycera</taxon>
        <taxon>Muscomorpha</taxon>
        <taxon>Tephritoidea</taxon>
        <taxon>Tephritidae</taxon>
        <taxon>Zeugodacus</taxon>
        <taxon>Zeugodacus</taxon>
    </lineage>
</organism>
<evidence type="ECO:0000259" key="7">
    <source>
        <dbReference type="SMART" id="SM01168"/>
    </source>
</evidence>
<protein>
    <submittedName>
        <fullName evidence="8">Ester hydrolase C11orf54</fullName>
    </submittedName>
</protein>
<evidence type="ECO:0000313" key="8">
    <source>
        <dbReference type="EMBL" id="JAC97551.1"/>
    </source>
</evidence>
<dbReference type="InterPro" id="IPR015021">
    <property type="entry name" value="C11orf54_DUF1907"/>
</dbReference>
<evidence type="ECO:0000256" key="5">
    <source>
        <dbReference type="ARBA" id="ARBA00022833"/>
    </source>
</evidence>
<dbReference type="SUPFAM" id="SSF117856">
    <property type="entry name" value="AF0104/ALDC/Ptd012-like"/>
    <property type="match status" value="1"/>
</dbReference>